<keyword evidence="2" id="KW-1185">Reference proteome</keyword>
<gene>
    <name evidence="1" type="ORF">Clacol_010506</name>
</gene>
<dbReference type="Proteomes" id="UP001050691">
    <property type="component" value="Unassembled WGS sequence"/>
</dbReference>
<comment type="caution">
    <text evidence="1">The sequence shown here is derived from an EMBL/GenBank/DDBJ whole genome shotgun (WGS) entry which is preliminary data.</text>
</comment>
<dbReference type="AlphaFoldDB" id="A0AAV5AWC7"/>
<name>A0AAV5AWC7_9AGAM</name>
<proteinExistence type="predicted"/>
<organism evidence="1 2">
    <name type="scientific">Clathrus columnatus</name>
    <dbReference type="NCBI Taxonomy" id="1419009"/>
    <lineage>
        <taxon>Eukaryota</taxon>
        <taxon>Fungi</taxon>
        <taxon>Dikarya</taxon>
        <taxon>Basidiomycota</taxon>
        <taxon>Agaricomycotina</taxon>
        <taxon>Agaricomycetes</taxon>
        <taxon>Phallomycetidae</taxon>
        <taxon>Phallales</taxon>
        <taxon>Clathraceae</taxon>
        <taxon>Clathrus</taxon>
    </lineage>
</organism>
<sequence>MVAGPFNYFTIPAGNCNYGAILPLRSQLYRMYTEAREAAQFNLEDIFEEYPTPPGAKTSLAFHDFYISNADKNPDFFTRVVGLHTIFSPMWERLDLANRFGRERLKAIEENWMGRLHSTNSFEVDSCAYRGNDVLVACQWYASEIREAGENFKVVWVDYGFADLKAGAQGKPGRIGVKTFTRIV</sequence>
<evidence type="ECO:0000313" key="2">
    <source>
        <dbReference type="Proteomes" id="UP001050691"/>
    </source>
</evidence>
<dbReference type="EMBL" id="BPWL01000015">
    <property type="protein sequence ID" value="GJJ16210.1"/>
    <property type="molecule type" value="Genomic_DNA"/>
</dbReference>
<protein>
    <submittedName>
        <fullName evidence="1">Uncharacterized protein</fullName>
    </submittedName>
</protein>
<accession>A0AAV5AWC7</accession>
<evidence type="ECO:0000313" key="1">
    <source>
        <dbReference type="EMBL" id="GJJ16210.1"/>
    </source>
</evidence>
<reference evidence="1" key="1">
    <citation type="submission" date="2021-10" db="EMBL/GenBank/DDBJ databases">
        <title>De novo Genome Assembly of Clathrus columnatus (Basidiomycota, Fungi) Using Illumina and Nanopore Sequence Data.</title>
        <authorList>
            <person name="Ogiso-Tanaka E."/>
            <person name="Itagaki H."/>
            <person name="Hosoya T."/>
            <person name="Hosaka K."/>
        </authorList>
    </citation>
    <scope>NUCLEOTIDE SEQUENCE</scope>
    <source>
        <strain evidence="1">MO-923</strain>
    </source>
</reference>